<evidence type="ECO:0000259" key="13">
    <source>
        <dbReference type="PROSITE" id="PS50113"/>
    </source>
</evidence>
<feature type="domain" description="PAS" evidence="12">
    <location>
        <begin position="647"/>
        <end position="718"/>
    </location>
</feature>
<dbReference type="InterPro" id="IPR004358">
    <property type="entry name" value="Sig_transdc_His_kin-like_C"/>
</dbReference>
<evidence type="ECO:0000256" key="5">
    <source>
        <dbReference type="ARBA" id="ARBA00022679"/>
    </source>
</evidence>
<dbReference type="InterPro" id="IPR035965">
    <property type="entry name" value="PAS-like_dom_sf"/>
</dbReference>
<evidence type="ECO:0000256" key="8">
    <source>
        <dbReference type="ARBA" id="ARBA00022989"/>
    </source>
</evidence>
<dbReference type="PROSITE" id="PS50109">
    <property type="entry name" value="HIS_KIN"/>
    <property type="match status" value="1"/>
</dbReference>
<dbReference type="SUPFAM" id="SSF55785">
    <property type="entry name" value="PYP-like sensor domain (PAS domain)"/>
    <property type="match status" value="3"/>
</dbReference>
<dbReference type="InterPro" id="IPR013767">
    <property type="entry name" value="PAS_fold"/>
</dbReference>
<feature type="domain" description="PAS" evidence="12">
    <location>
        <begin position="493"/>
        <end position="548"/>
    </location>
</feature>
<dbReference type="Pfam" id="PF00989">
    <property type="entry name" value="PAS"/>
    <property type="match status" value="2"/>
</dbReference>
<dbReference type="InterPro" id="IPR003661">
    <property type="entry name" value="HisK_dim/P_dom"/>
</dbReference>
<feature type="domain" description="PAC" evidence="13">
    <location>
        <begin position="587"/>
        <end position="639"/>
    </location>
</feature>
<dbReference type="Proteomes" id="UP001293718">
    <property type="component" value="Unassembled WGS sequence"/>
</dbReference>
<dbReference type="CDD" id="cd00082">
    <property type="entry name" value="HisKA"/>
    <property type="match status" value="1"/>
</dbReference>
<dbReference type="PROSITE" id="PS50112">
    <property type="entry name" value="PAS"/>
    <property type="match status" value="3"/>
</dbReference>
<keyword evidence="4" id="KW-0597">Phosphoprotein</keyword>
<dbReference type="InterPro" id="IPR036097">
    <property type="entry name" value="HisK_dim/P_sf"/>
</dbReference>
<dbReference type="SUPFAM" id="SSF55874">
    <property type="entry name" value="ATPase domain of HSP90 chaperone/DNA topoisomerase II/histidine kinase"/>
    <property type="match status" value="1"/>
</dbReference>
<dbReference type="Pfam" id="PF03924">
    <property type="entry name" value="CHASE"/>
    <property type="match status" value="1"/>
</dbReference>
<reference evidence="15 16" key="1">
    <citation type="submission" date="2023-11" db="EMBL/GenBank/DDBJ databases">
        <title>Draft genome of Azohydromonas lata strain H1 (DSM1123), a polyhydroxyalkanoate producer.</title>
        <authorList>
            <person name="Traversa D."/>
            <person name="D'Addabbo P."/>
            <person name="Pazzani C."/>
            <person name="Manzari C."/>
            <person name="Chiara M."/>
            <person name="Scrascia M."/>
        </authorList>
    </citation>
    <scope>NUCLEOTIDE SEQUENCE [LARGE SCALE GENOMIC DNA]</scope>
    <source>
        <strain evidence="15 16">H1</strain>
    </source>
</reference>
<keyword evidence="7" id="KW-0418">Kinase</keyword>
<organism evidence="15 16">
    <name type="scientific">Azohydromonas lata</name>
    <dbReference type="NCBI Taxonomy" id="45677"/>
    <lineage>
        <taxon>Bacteria</taxon>
        <taxon>Pseudomonadati</taxon>
        <taxon>Pseudomonadota</taxon>
        <taxon>Betaproteobacteria</taxon>
        <taxon>Burkholderiales</taxon>
        <taxon>Sphaerotilaceae</taxon>
        <taxon>Azohydromonas</taxon>
    </lineage>
</organism>
<dbReference type="SMART" id="SM01079">
    <property type="entry name" value="CHASE"/>
    <property type="match status" value="1"/>
</dbReference>
<dbReference type="NCBIfam" id="TIGR00229">
    <property type="entry name" value="sensory_box"/>
    <property type="match status" value="2"/>
</dbReference>
<keyword evidence="8" id="KW-1133">Transmembrane helix</keyword>
<dbReference type="SMART" id="SM00086">
    <property type="entry name" value="PAC"/>
    <property type="match status" value="3"/>
</dbReference>
<dbReference type="InterPro" id="IPR005467">
    <property type="entry name" value="His_kinase_dom"/>
</dbReference>
<dbReference type="EC" id="2.7.13.3" evidence="3"/>
<keyword evidence="10" id="KW-0175">Coiled coil</keyword>
<dbReference type="Gene3D" id="1.10.287.130">
    <property type="match status" value="1"/>
</dbReference>
<dbReference type="PANTHER" id="PTHR43047:SF64">
    <property type="entry name" value="HISTIDINE KINASE CONTAINING CHEY-HOMOLOGOUS RECEIVER DOMAIN AND PAS DOMAIN-RELATED"/>
    <property type="match status" value="1"/>
</dbReference>
<dbReference type="SUPFAM" id="SSF47384">
    <property type="entry name" value="Homodimeric domain of signal transducing histidine kinase"/>
    <property type="match status" value="1"/>
</dbReference>
<dbReference type="Pfam" id="PF02518">
    <property type="entry name" value="HATPase_c"/>
    <property type="match status" value="1"/>
</dbReference>
<dbReference type="SMART" id="SM00091">
    <property type="entry name" value="PAS"/>
    <property type="match status" value="3"/>
</dbReference>
<evidence type="ECO:0000259" key="11">
    <source>
        <dbReference type="PROSITE" id="PS50109"/>
    </source>
</evidence>
<keyword evidence="6" id="KW-0812">Transmembrane</keyword>
<keyword evidence="9" id="KW-0472">Membrane</keyword>
<evidence type="ECO:0000259" key="12">
    <source>
        <dbReference type="PROSITE" id="PS50112"/>
    </source>
</evidence>
<keyword evidence="5" id="KW-0808">Transferase</keyword>
<evidence type="ECO:0000256" key="2">
    <source>
        <dbReference type="ARBA" id="ARBA00004370"/>
    </source>
</evidence>
<dbReference type="PRINTS" id="PR00344">
    <property type="entry name" value="BCTRLSENSOR"/>
</dbReference>
<dbReference type="CDD" id="cd00130">
    <property type="entry name" value="PAS"/>
    <property type="match status" value="3"/>
</dbReference>
<dbReference type="EMBL" id="JAXOJX010000004">
    <property type="protein sequence ID" value="MDZ5455801.1"/>
    <property type="molecule type" value="Genomic_DNA"/>
</dbReference>
<evidence type="ECO:0000256" key="4">
    <source>
        <dbReference type="ARBA" id="ARBA00022553"/>
    </source>
</evidence>
<dbReference type="Gene3D" id="3.30.450.350">
    <property type="entry name" value="CHASE domain"/>
    <property type="match status" value="1"/>
</dbReference>
<evidence type="ECO:0000256" key="3">
    <source>
        <dbReference type="ARBA" id="ARBA00012438"/>
    </source>
</evidence>
<dbReference type="Gene3D" id="3.30.565.10">
    <property type="entry name" value="Histidine kinase-like ATPase, C-terminal domain"/>
    <property type="match status" value="1"/>
</dbReference>
<dbReference type="InterPro" id="IPR006189">
    <property type="entry name" value="CHASE_dom"/>
</dbReference>
<dbReference type="CDD" id="cd16922">
    <property type="entry name" value="HATPase_EvgS-ArcB-TorS-like"/>
    <property type="match status" value="1"/>
</dbReference>
<feature type="coiled-coil region" evidence="10">
    <location>
        <begin position="459"/>
        <end position="493"/>
    </location>
</feature>
<evidence type="ECO:0000256" key="6">
    <source>
        <dbReference type="ARBA" id="ARBA00022692"/>
    </source>
</evidence>
<comment type="catalytic activity">
    <reaction evidence="1">
        <text>ATP + protein L-histidine = ADP + protein N-phospho-L-histidine.</text>
        <dbReference type="EC" id="2.7.13.3"/>
    </reaction>
</comment>
<dbReference type="PROSITE" id="PS50113">
    <property type="entry name" value="PAC"/>
    <property type="match status" value="2"/>
</dbReference>
<dbReference type="Pfam" id="PF13426">
    <property type="entry name" value="PAS_9"/>
    <property type="match status" value="1"/>
</dbReference>
<dbReference type="InterPro" id="IPR000014">
    <property type="entry name" value="PAS"/>
</dbReference>
<dbReference type="PANTHER" id="PTHR43047">
    <property type="entry name" value="TWO-COMPONENT HISTIDINE PROTEIN KINASE"/>
    <property type="match status" value="1"/>
</dbReference>
<accession>A0ABU5I9M0</accession>
<evidence type="ECO:0000256" key="1">
    <source>
        <dbReference type="ARBA" id="ARBA00000085"/>
    </source>
</evidence>
<evidence type="ECO:0000256" key="9">
    <source>
        <dbReference type="ARBA" id="ARBA00023136"/>
    </source>
</evidence>
<dbReference type="InterPro" id="IPR001610">
    <property type="entry name" value="PAC"/>
</dbReference>
<gene>
    <name evidence="15" type="ORF">SM757_04375</name>
</gene>
<dbReference type="Pfam" id="PF00512">
    <property type="entry name" value="HisKA"/>
    <property type="match status" value="1"/>
</dbReference>
<name>A0ABU5I9M0_9BURK</name>
<dbReference type="RefSeq" id="WP_322464490.1">
    <property type="nucleotide sequence ID" value="NZ_JAXOJX010000004.1"/>
</dbReference>
<evidence type="ECO:0000313" key="15">
    <source>
        <dbReference type="EMBL" id="MDZ5455801.1"/>
    </source>
</evidence>
<evidence type="ECO:0000256" key="7">
    <source>
        <dbReference type="ARBA" id="ARBA00022777"/>
    </source>
</evidence>
<dbReference type="InterPro" id="IPR000700">
    <property type="entry name" value="PAS-assoc_C"/>
</dbReference>
<dbReference type="InterPro" id="IPR003594">
    <property type="entry name" value="HATPase_dom"/>
</dbReference>
<evidence type="ECO:0000259" key="14">
    <source>
        <dbReference type="PROSITE" id="PS50839"/>
    </source>
</evidence>
<protein>
    <recommendedName>
        <fullName evidence="3">histidine kinase</fullName>
        <ecNumber evidence="3">2.7.13.3</ecNumber>
    </recommendedName>
</protein>
<sequence length="1048" mass="114696">MDFDAPSSAPPLRWPLATLAGGLLAAVLAGLWQSRANDERIAVKLAHETVHAADRLGQTLLEYERILLGLRGQLMATGNGDVAVTREQFRRYVQALDLRRELPGVYGLGFSRLVPRAQEQAYIERQRREGAPGFRILELAPHDGDHIVVEMIEPLQANAQALGMDSASEPARREAALAAQRSAQPRLTGPITLLQVRARPQQSVLLLLPVYREGTLPEEARRAGQLQGWVHAALVVDEVLQAIDVERDGLALEVVDAPRDNAAQRLFVSGDWLSDRALPQEQTAVELFGRTWQVRLQALPGFAAGLNLSSPYQVAAEVAGLGALLALVVYLGAQQAARRQALEHERAQAAAVMASAHDAIIRHTPQDFILDWNAAAERLLGWRLDEVRGRPLMDLIVPAQLRGQAAEIVARVQRGEDVAPIETVRLDRQEQPIAVSLSVVGVRGAQGRIIGSATTLRDIRESQAAREQVQRLNEALQQRLQEQQQQAAALREVTARDRAILASAASAIIALDLQARVTAFNPAECTMFRVSQRQALGRSVAEFCDPDELHYKALYFPQEVKDNAGQMPHALRQGLDTPASATQPGAQRNEWTYLRADGTRFPGLLSLSVLRGDHDEAVGFLAVITDLSERVQLEHALRQHTAELLALRQREQAVVDSAGTAIIATDLAGRITVFNPAAEVLLRLPAAQALGRSELEFRDHEEMRLRLHLYPREVLEHTAALPDWLAQAARDALAAPREHDGNPRSEWTYVRADGSRVPVLASISLTRDETGLPSGFLAILTDMTERRALEEQLRERTRQAESANAAKTTFLANMSHEIRTPLNAVIGLSQLLQTTVLDERQQRFVLGIHAAGEQLLGLLNDILDLSKIEAGEMRLELQPLDLEHLLQQMMQLAQAQATQKGLQLHLDTGPGVPQYVLGDAVRIRQVLMNLMSNALKFTASGSVTLRVSAAASPESDTASRAGLRFEVVDTGIGIPQEKQAAIFDPFTQADDSTTRRFGGTGLGLSIVRRLVTLMAGRIELVSAQGQGSTFSVTLPLQGLPEQSPEPRA</sequence>
<proteinExistence type="predicted"/>
<feature type="domain" description="Histidine kinase" evidence="11">
    <location>
        <begin position="813"/>
        <end position="1038"/>
    </location>
</feature>
<dbReference type="Gene3D" id="3.30.450.20">
    <property type="entry name" value="PAS domain"/>
    <property type="match status" value="3"/>
</dbReference>
<dbReference type="InterPro" id="IPR042240">
    <property type="entry name" value="CHASE_sf"/>
</dbReference>
<dbReference type="InterPro" id="IPR036890">
    <property type="entry name" value="HATPase_C_sf"/>
</dbReference>
<feature type="domain" description="PAC" evidence="13">
    <location>
        <begin position="743"/>
        <end position="795"/>
    </location>
</feature>
<dbReference type="PROSITE" id="PS50839">
    <property type="entry name" value="CHASE"/>
    <property type="match status" value="1"/>
</dbReference>
<keyword evidence="16" id="KW-1185">Reference proteome</keyword>
<evidence type="ECO:0000256" key="10">
    <source>
        <dbReference type="SAM" id="Coils"/>
    </source>
</evidence>
<comment type="caution">
    <text evidence="15">The sequence shown here is derived from an EMBL/GenBank/DDBJ whole genome shotgun (WGS) entry which is preliminary data.</text>
</comment>
<dbReference type="SMART" id="SM00388">
    <property type="entry name" value="HisKA"/>
    <property type="match status" value="1"/>
</dbReference>
<comment type="subcellular location">
    <subcellularLocation>
        <location evidence="2">Membrane</location>
    </subcellularLocation>
</comment>
<feature type="domain" description="CHASE" evidence="14">
    <location>
        <begin position="80"/>
        <end position="295"/>
    </location>
</feature>
<dbReference type="SMART" id="SM00387">
    <property type="entry name" value="HATPase_c"/>
    <property type="match status" value="1"/>
</dbReference>
<feature type="domain" description="PAS" evidence="12">
    <location>
        <begin position="345"/>
        <end position="398"/>
    </location>
</feature>
<evidence type="ECO:0000313" key="16">
    <source>
        <dbReference type="Proteomes" id="UP001293718"/>
    </source>
</evidence>